<accession>A0A9W6T4G9</accession>
<organism evidence="2 3">
    <name type="scientific">Candida boidinii</name>
    <name type="common">Yeast</name>
    <dbReference type="NCBI Taxonomy" id="5477"/>
    <lineage>
        <taxon>Eukaryota</taxon>
        <taxon>Fungi</taxon>
        <taxon>Dikarya</taxon>
        <taxon>Ascomycota</taxon>
        <taxon>Saccharomycotina</taxon>
        <taxon>Pichiomycetes</taxon>
        <taxon>Pichiales</taxon>
        <taxon>Pichiaceae</taxon>
        <taxon>Ogataea</taxon>
        <taxon>Ogataea/Candida clade</taxon>
    </lineage>
</organism>
<name>A0A9W6T4G9_CANBO</name>
<gene>
    <name evidence="2" type="ORF">Cboi02_000566100</name>
</gene>
<sequence>MRRSNTIPTSFHSNSENDSNRIKINDNNREIEVFEMNRSSSFPVQQKPQIGEYPTRNDESSQIPQKEEESDNNNNNNNNNSKDDLDKIDSHSSSESNSNERYLSSFPPPSTQILKMDNTNRFEYLYCLNNSITQDDLIKLASLFHWSLSSTHINYLKIFITKIHMNALPFTTSFLHNSFINCFLSQAKNSPHLLFALLAIAARYECYKVKRESLISSLNKSEIEKIENEKQNSTKLPEMEKDNGDIKTSTVVTPTATPSSTPIAPTSAALATAKTAATATQATAPTSATTATKKKPSTLNLPLSSKKTIRYHSKLRSYYLSSCLKSLDSILHSKPKILNNIESLLMTILILASDYSATTGSQWRAHLRGAKDLLIKYCRFKPMNLELSIVWIWFYAMEILAGLTVPAGGSIHDFDEMLEFLRNPRF</sequence>
<feature type="compositionally biased region" description="Polar residues" evidence="1">
    <location>
        <begin position="1"/>
        <end position="17"/>
    </location>
</feature>
<dbReference type="Pfam" id="PF11951">
    <property type="entry name" value="Fungal_trans_2"/>
    <property type="match status" value="1"/>
</dbReference>
<dbReference type="InterPro" id="IPR021858">
    <property type="entry name" value="Fun_TF"/>
</dbReference>
<protein>
    <submittedName>
        <fullName evidence="2">Unnamed protein product</fullName>
    </submittedName>
</protein>
<feature type="compositionally biased region" description="Basic and acidic residues" evidence="1">
    <location>
        <begin position="18"/>
        <end position="32"/>
    </location>
</feature>
<dbReference type="Proteomes" id="UP001165120">
    <property type="component" value="Unassembled WGS sequence"/>
</dbReference>
<keyword evidence="3" id="KW-1185">Reference proteome</keyword>
<feature type="compositionally biased region" description="Low complexity" evidence="1">
    <location>
        <begin position="93"/>
        <end position="105"/>
    </location>
</feature>
<dbReference type="EMBL" id="BSXN01002871">
    <property type="protein sequence ID" value="GME77885.1"/>
    <property type="molecule type" value="Genomic_DNA"/>
</dbReference>
<evidence type="ECO:0000256" key="1">
    <source>
        <dbReference type="SAM" id="MobiDB-lite"/>
    </source>
</evidence>
<proteinExistence type="predicted"/>
<comment type="caution">
    <text evidence="2">The sequence shown here is derived from an EMBL/GenBank/DDBJ whole genome shotgun (WGS) entry which is preliminary data.</text>
</comment>
<evidence type="ECO:0000313" key="2">
    <source>
        <dbReference type="EMBL" id="GME77885.1"/>
    </source>
</evidence>
<feature type="region of interest" description="Disordered" evidence="1">
    <location>
        <begin position="1"/>
        <end position="110"/>
    </location>
</feature>
<dbReference type="AlphaFoldDB" id="A0A9W6T4G9"/>
<feature type="compositionally biased region" description="Basic and acidic residues" evidence="1">
    <location>
        <begin position="81"/>
        <end position="92"/>
    </location>
</feature>
<evidence type="ECO:0000313" key="3">
    <source>
        <dbReference type="Proteomes" id="UP001165120"/>
    </source>
</evidence>
<feature type="compositionally biased region" description="Polar residues" evidence="1">
    <location>
        <begin position="37"/>
        <end position="48"/>
    </location>
</feature>
<reference evidence="2" key="1">
    <citation type="submission" date="2023-04" db="EMBL/GenBank/DDBJ databases">
        <title>Candida boidinii NBRC 10035.</title>
        <authorList>
            <person name="Ichikawa N."/>
            <person name="Sato H."/>
            <person name="Tonouchi N."/>
        </authorList>
    </citation>
    <scope>NUCLEOTIDE SEQUENCE</scope>
    <source>
        <strain evidence="2">NBRC 10035</strain>
    </source>
</reference>